<comment type="caution">
    <text evidence="1">The sequence shown here is derived from an EMBL/GenBank/DDBJ whole genome shotgun (WGS) entry which is preliminary data.</text>
</comment>
<name>A0ABT9IWA9_9BACL</name>
<protein>
    <recommendedName>
        <fullName evidence="3">DUF2612 domain-containing protein</fullName>
    </recommendedName>
</protein>
<keyword evidence="2" id="KW-1185">Reference proteome</keyword>
<proteinExistence type="predicted"/>
<accession>A0ABT9IWA9</accession>
<dbReference type="RefSeq" id="WP_305990963.1">
    <property type="nucleotide sequence ID" value="NZ_JAVAMP010000002.1"/>
</dbReference>
<evidence type="ECO:0000313" key="1">
    <source>
        <dbReference type="EMBL" id="MDP5273656.1"/>
    </source>
</evidence>
<sequence length="231" mass="26671">MENTNLIELSLYYKLKEFLSEKIELEEAVSEDQIVYSLQKNLIETNSAIEVFVNQELVETSEYTVNYMQGTITFHSPLVSSDLVTANYQASKVHFYDINKEFITDQFNYPAICIYESKRKYEPIEFGTARKSIIANWFIDVWSDDVKQRNDISDQVITLLLEEDIDIVDYNVSLPIHADGTINPIFNPQNNILGNLLMNSINYEKKGSLDNETTTTYLTQINTEFVVNITN</sequence>
<organism evidence="1 2">
    <name type="scientific">Chengkuizengella axinellae</name>
    <dbReference type="NCBI Taxonomy" id="3064388"/>
    <lineage>
        <taxon>Bacteria</taxon>
        <taxon>Bacillati</taxon>
        <taxon>Bacillota</taxon>
        <taxon>Bacilli</taxon>
        <taxon>Bacillales</taxon>
        <taxon>Paenibacillaceae</taxon>
        <taxon>Chengkuizengella</taxon>
    </lineage>
</organism>
<dbReference type="Proteomes" id="UP001231941">
    <property type="component" value="Unassembled WGS sequence"/>
</dbReference>
<dbReference type="EMBL" id="JAVAMP010000002">
    <property type="protein sequence ID" value="MDP5273656.1"/>
    <property type="molecule type" value="Genomic_DNA"/>
</dbReference>
<evidence type="ECO:0000313" key="2">
    <source>
        <dbReference type="Proteomes" id="UP001231941"/>
    </source>
</evidence>
<reference evidence="1 2" key="1">
    <citation type="submission" date="2023-08" db="EMBL/GenBank/DDBJ databases">
        <authorList>
            <person name="Park J.-S."/>
        </authorList>
    </citation>
    <scope>NUCLEOTIDE SEQUENCE [LARGE SCALE GENOMIC DNA]</scope>
    <source>
        <strain evidence="1 2">2205SS18-9</strain>
    </source>
</reference>
<evidence type="ECO:0008006" key="3">
    <source>
        <dbReference type="Google" id="ProtNLM"/>
    </source>
</evidence>
<gene>
    <name evidence="1" type="ORF">Q5Y73_06045</name>
</gene>